<evidence type="ECO:0000313" key="1">
    <source>
        <dbReference type="EMBL" id="EFA81530.1"/>
    </source>
</evidence>
<comment type="caution">
    <text evidence="1">The sequence shown here is derived from an EMBL/GenBank/DDBJ whole genome shotgun (WGS) entry which is preliminary data.</text>
</comment>
<sequence>MSHYYKNLSSDVKSTTFEIREDRSKVSKLSEFNHTEHLKKPTSKYEVAKVPEPLNSFVQSAFYAYSQHHKLVIRPDDVWIAIMTQFSFYLNANSEQLREKLVDFQGKKDLEVVANATLFNAPYDEMTLAMTDLISRNIKDPSIRDWSMPSFSTTTYNDRIVGAVCLMATMKNYYNFKYSLRCGLPAVTMLGSVEDWKSLKEKAQRLVEFDVGEQKLMSKWSAMLLPILDQFIRSVSGNVWFTDSVNADGFLDEDLVDWWNCIANHIGGGSGPTWLSGWITVFTVFSPEGKWYGDDKHAVSFMVNEKSEWPFVDTKDVATGFVELDVIIDDNGTEYASKLYGGHYSVKVFDDEQTLVPQLNWCISVKEQDIKNLQKN</sequence>
<dbReference type="InterPro" id="IPR025533">
    <property type="entry name" value="DUF4419"/>
</dbReference>
<dbReference type="GeneID" id="31361003"/>
<dbReference type="FunCoup" id="D3BAE3">
    <property type="interactions" value="5"/>
</dbReference>
<protein>
    <submittedName>
        <fullName evidence="1">Uncharacterized protein</fullName>
    </submittedName>
</protein>
<dbReference type="PANTHER" id="PTHR31252:SF11">
    <property type="entry name" value="DUF4419 DOMAIN-CONTAINING PROTEIN"/>
    <property type="match status" value="1"/>
</dbReference>
<name>D3BAE3_HETP5</name>
<gene>
    <name evidence="1" type="ORF">PPL_05519</name>
</gene>
<reference evidence="1 2" key="1">
    <citation type="journal article" date="2011" name="Genome Res.">
        <title>Phylogeny-wide analysis of social amoeba genomes highlights ancient origins for complex intercellular communication.</title>
        <authorList>
            <person name="Heidel A.J."/>
            <person name="Lawal H.M."/>
            <person name="Felder M."/>
            <person name="Schilde C."/>
            <person name="Helps N.R."/>
            <person name="Tunggal B."/>
            <person name="Rivero F."/>
            <person name="John U."/>
            <person name="Schleicher M."/>
            <person name="Eichinger L."/>
            <person name="Platzer M."/>
            <person name="Noegel A.A."/>
            <person name="Schaap P."/>
            <person name="Gloeckner G."/>
        </authorList>
    </citation>
    <scope>NUCLEOTIDE SEQUENCE [LARGE SCALE GENOMIC DNA]</scope>
    <source>
        <strain evidence="2">ATCC 26659 / Pp 5 / PN500</strain>
    </source>
</reference>
<evidence type="ECO:0000313" key="2">
    <source>
        <dbReference type="Proteomes" id="UP000001396"/>
    </source>
</evidence>
<dbReference type="AlphaFoldDB" id="D3BAE3"/>
<organism evidence="1 2">
    <name type="scientific">Heterostelium pallidum (strain ATCC 26659 / Pp 5 / PN500)</name>
    <name type="common">Cellular slime mold</name>
    <name type="synonym">Polysphondylium pallidum</name>
    <dbReference type="NCBI Taxonomy" id="670386"/>
    <lineage>
        <taxon>Eukaryota</taxon>
        <taxon>Amoebozoa</taxon>
        <taxon>Evosea</taxon>
        <taxon>Eumycetozoa</taxon>
        <taxon>Dictyostelia</taxon>
        <taxon>Acytosteliales</taxon>
        <taxon>Acytosteliaceae</taxon>
        <taxon>Heterostelium</taxon>
    </lineage>
</organism>
<accession>D3BAE3</accession>
<dbReference type="PANTHER" id="PTHR31252">
    <property type="entry name" value="DUF4419 DOMAIN-CONTAINING PROTEIN"/>
    <property type="match status" value="1"/>
</dbReference>
<keyword evidence="2" id="KW-1185">Reference proteome</keyword>
<dbReference type="EMBL" id="ADBJ01000025">
    <property type="protein sequence ID" value="EFA81530.1"/>
    <property type="molecule type" value="Genomic_DNA"/>
</dbReference>
<dbReference type="RefSeq" id="XP_020433647.1">
    <property type="nucleotide sequence ID" value="XM_020576398.1"/>
</dbReference>
<dbReference type="Proteomes" id="UP000001396">
    <property type="component" value="Unassembled WGS sequence"/>
</dbReference>
<dbReference type="InParanoid" id="D3BAE3"/>
<dbReference type="STRING" id="670386.D3BAE3"/>
<proteinExistence type="predicted"/>
<dbReference type="Pfam" id="PF14388">
    <property type="entry name" value="DUF4419"/>
    <property type="match status" value="1"/>
</dbReference>
<dbReference type="OMA" id="AFCFWDA"/>